<feature type="region of interest" description="Disordered" evidence="2">
    <location>
        <begin position="493"/>
        <end position="520"/>
    </location>
</feature>
<dbReference type="InterPro" id="IPR001138">
    <property type="entry name" value="Zn2Cys6_DnaBD"/>
</dbReference>
<dbReference type="EMBL" id="JAANBB010000119">
    <property type="protein sequence ID" value="KAF7549553.1"/>
    <property type="molecule type" value="Genomic_DNA"/>
</dbReference>
<organism evidence="4 5">
    <name type="scientific">Cylindrodendrum hubeiense</name>
    <dbReference type="NCBI Taxonomy" id="595255"/>
    <lineage>
        <taxon>Eukaryota</taxon>
        <taxon>Fungi</taxon>
        <taxon>Dikarya</taxon>
        <taxon>Ascomycota</taxon>
        <taxon>Pezizomycotina</taxon>
        <taxon>Sordariomycetes</taxon>
        <taxon>Hypocreomycetidae</taxon>
        <taxon>Hypocreales</taxon>
        <taxon>Nectriaceae</taxon>
        <taxon>Cylindrodendrum</taxon>
    </lineage>
</organism>
<evidence type="ECO:0000259" key="3">
    <source>
        <dbReference type="PROSITE" id="PS50048"/>
    </source>
</evidence>
<feature type="compositionally biased region" description="Low complexity" evidence="2">
    <location>
        <begin position="580"/>
        <end position="589"/>
    </location>
</feature>
<evidence type="ECO:0000256" key="1">
    <source>
        <dbReference type="ARBA" id="ARBA00023242"/>
    </source>
</evidence>
<protein>
    <recommendedName>
        <fullName evidence="3">Zn(2)-C6 fungal-type domain-containing protein</fullName>
    </recommendedName>
</protein>
<comment type="caution">
    <text evidence="4">The sequence shown here is derived from an EMBL/GenBank/DDBJ whole genome shotgun (WGS) entry which is preliminary data.</text>
</comment>
<keyword evidence="1" id="KW-0539">Nucleus</keyword>
<evidence type="ECO:0000313" key="5">
    <source>
        <dbReference type="Proteomes" id="UP000722485"/>
    </source>
</evidence>
<dbReference type="AlphaFoldDB" id="A0A9P5HAH8"/>
<feature type="region of interest" description="Disordered" evidence="2">
    <location>
        <begin position="1"/>
        <end position="50"/>
    </location>
</feature>
<dbReference type="PROSITE" id="PS50048">
    <property type="entry name" value="ZN2_CY6_FUNGAL_2"/>
    <property type="match status" value="1"/>
</dbReference>
<sequence length="1051" mass="115118">MASTGSKRTAPDQGPGGIRDMQPKPKRTRKESARDRKVRVQKQKEHEAERLDNPLADPCDFCATHPQGIVAHQQRPCDWVKYADANVECRNCADFRSQNPGLEVKCHAKGEEMDHRRYGINDPDLPVVSVCNMCITRNMQNTCDVDVHLGYRCKNCRTGRCQAGTAELRTRPKQIGEPVWFRQACDKCHAGSQTVNDNEQCDWLKRRSARDAGCGRCIANGNLCLWSNELLVYAPITTPPDSWTIPSVAELRDSTVELKPGPSWRKVCEACAQCKTLYPCCVTESHPFGSCARCNQLGIDCIETETGRRFPLVDLSRVGFGEWAPFQGCKRCEETRRPCDRQRPCASCVKNGERTKCDKWAKSKHDRIYNCCPQFDDPPSILYYLALGYGATGVDSVKDGTKLEDWIGPLVAKYGTLRAQERAANITTEVINEHSGIRPQQAPPHGGAGGALHEVMPSELTIEALNDMMRASWPVPQLPAHLPDYQQRIQTMAGSDWPPSREGFGAPLNRPIPDAPAVNAPTANAPAVNAPAVNAPAVNAPAVNAPAANIHRLPASNALAGPSNTQAQQGLPFIPHPNNQQQQQQQQQQPQPPPSGPPYDNAQQEGPDNRGSFNVNAADMLAGNFDINDAFAHIDHFFNMENQNNPPGVEVRENLLSHAVAPPRASEGARDVAAGGDSHGRPGLPAVGDMYQNVALPNAAGAAGGDAFNPFLCLGNNPWAPARLKPSRWHSRNNVEDLDMSHWRQAEPLGQSRTLASPRLLGNANNRLVADTPARDILEDVPLERRQDAIQEPGFTLCMEPHAGGKNMCGQPAEDRVGCQSLTHRSNPPFNFLVCNDCSAESARIIVDPSLKPITAREIVSMRAYTCDMCATLLADNPGFADNLIKAGAKRVWGVFNTGPNVPGKIPGSREPCIEYQATTMPITGCACATKLLDRPLCRLHRLHYAELAMKQAVLMQEWRLCRFGKPVCPTCITTQGLADVNLSADHENFQSTNGGATMWACLVCNDWVMNQRNDENNAPRLVDGSWGNNHRASDVIVGKTTDEDMPDAET</sequence>
<name>A0A9P5HAH8_9HYPO</name>
<dbReference type="GO" id="GO:0000981">
    <property type="term" value="F:DNA-binding transcription factor activity, RNA polymerase II-specific"/>
    <property type="evidence" value="ECO:0007669"/>
    <property type="project" value="InterPro"/>
</dbReference>
<accession>A0A9P5HAH8</accession>
<feature type="compositionally biased region" description="Polar residues" evidence="2">
    <location>
        <begin position="601"/>
        <end position="615"/>
    </location>
</feature>
<evidence type="ECO:0000256" key="2">
    <source>
        <dbReference type="SAM" id="MobiDB-lite"/>
    </source>
</evidence>
<reference evidence="4" key="1">
    <citation type="submission" date="2020-03" db="EMBL/GenBank/DDBJ databases">
        <title>Draft Genome Sequence of Cylindrodendrum hubeiense.</title>
        <authorList>
            <person name="Buettner E."/>
            <person name="Kellner H."/>
        </authorList>
    </citation>
    <scope>NUCLEOTIDE SEQUENCE</scope>
    <source>
        <strain evidence="4">IHI 201604</strain>
    </source>
</reference>
<feature type="domain" description="Zn(2)-C6 fungal-type" evidence="3">
    <location>
        <begin position="328"/>
        <end position="357"/>
    </location>
</feature>
<keyword evidence="5" id="KW-1185">Reference proteome</keyword>
<dbReference type="OrthoDB" id="5232836at2759"/>
<dbReference type="Proteomes" id="UP000722485">
    <property type="component" value="Unassembled WGS sequence"/>
</dbReference>
<dbReference type="GO" id="GO:0008270">
    <property type="term" value="F:zinc ion binding"/>
    <property type="evidence" value="ECO:0007669"/>
    <property type="project" value="InterPro"/>
</dbReference>
<proteinExistence type="predicted"/>
<evidence type="ECO:0000313" key="4">
    <source>
        <dbReference type="EMBL" id="KAF7549553.1"/>
    </source>
</evidence>
<gene>
    <name evidence="4" type="ORF">G7Z17_g6288</name>
</gene>
<feature type="region of interest" description="Disordered" evidence="2">
    <location>
        <begin position="556"/>
        <end position="615"/>
    </location>
</feature>